<name>A0ABU2ZKQ0_9SPHN</name>
<dbReference type="InterPro" id="IPR006119">
    <property type="entry name" value="Resolv_N"/>
</dbReference>
<evidence type="ECO:0000313" key="4">
    <source>
        <dbReference type="EMBL" id="MDT0577179.1"/>
    </source>
</evidence>
<feature type="coiled-coil region" evidence="1">
    <location>
        <begin position="389"/>
        <end position="450"/>
    </location>
</feature>
<evidence type="ECO:0000259" key="2">
    <source>
        <dbReference type="PROSITE" id="PS51736"/>
    </source>
</evidence>
<dbReference type="Proteomes" id="UP001259803">
    <property type="component" value="Unassembled WGS sequence"/>
</dbReference>
<dbReference type="Gene3D" id="3.90.1750.20">
    <property type="entry name" value="Putative Large Serine Recombinase, Chain B, Domain 2"/>
    <property type="match status" value="1"/>
</dbReference>
<dbReference type="SMART" id="SM00857">
    <property type="entry name" value="Resolvase"/>
    <property type="match status" value="1"/>
</dbReference>
<dbReference type="EMBL" id="JAVRHS010000024">
    <property type="protein sequence ID" value="MDT0577179.1"/>
    <property type="molecule type" value="Genomic_DNA"/>
</dbReference>
<dbReference type="Pfam" id="PF13408">
    <property type="entry name" value="Zn_ribbon_recom"/>
    <property type="match status" value="1"/>
</dbReference>
<evidence type="ECO:0000259" key="3">
    <source>
        <dbReference type="PROSITE" id="PS51737"/>
    </source>
</evidence>
<feature type="domain" description="Recombinase" evidence="3">
    <location>
        <begin position="153"/>
        <end position="298"/>
    </location>
</feature>
<sequence length="536" mass="59752">MMAQPRVVIYARHSTSLQNPESSEDQIRACGPLVERLNGCVVDTHSDPEVSGYRRDRRGLKDLLRQVRDGEVDIVVCEALDRLARDGEDVAWLGKQLRYHRVQLYTTTEGEICEVKLAVASMMGAIFLENLRKKTLRGMEAAVLAGRIAGGRIYGYRRAERFDGNGERIKGLLEINPETAPVVVRILSEFASGKSAYTIATALNSEGIPGPSGGKWNQSTIRGDPKKYVGILHNPLYRGQLVWGRREWRRDPDSEKRERRYRLTDKSQWIETEVPELRIVDEDLAGRVKAQVESRTCPGRSGNSAGQMRKKHLLSGLIKCGSCGRNYVINGKDYYRCAGQREGTCNGDGSIRKSVVEEAALHVIQERLMTAELAELFAAEFAREVERLRSGSDSEAARLSERLKEIESEIANLAGNFVKGVVSETLVKMLNDREAEKERIERRLDAAKSTHKAVVIPHPVLLERYGERVRKAREALSDPSVREEASETLKSLIDTITIHIEGTGTYADIVGNPAGIIDLAYNKPATSRRRSASSIA</sequence>
<keyword evidence="1" id="KW-0175">Coiled coil</keyword>
<proteinExistence type="predicted"/>
<dbReference type="PROSITE" id="PS51736">
    <property type="entry name" value="RECOMBINASES_3"/>
    <property type="match status" value="1"/>
</dbReference>
<dbReference type="Gene3D" id="3.40.50.1390">
    <property type="entry name" value="Resolvase, N-terminal catalytic domain"/>
    <property type="match status" value="1"/>
</dbReference>
<dbReference type="InterPro" id="IPR038109">
    <property type="entry name" value="DNA_bind_recomb_sf"/>
</dbReference>
<feature type="non-terminal residue" evidence="4">
    <location>
        <position position="536"/>
    </location>
</feature>
<feature type="domain" description="Resolvase/invertase-type recombinase catalytic" evidence="2">
    <location>
        <begin position="6"/>
        <end position="164"/>
    </location>
</feature>
<evidence type="ECO:0000313" key="5">
    <source>
        <dbReference type="Proteomes" id="UP001259803"/>
    </source>
</evidence>
<gene>
    <name evidence="4" type="ORF">RM533_13545</name>
</gene>
<dbReference type="Pfam" id="PF00239">
    <property type="entry name" value="Resolvase"/>
    <property type="match status" value="1"/>
</dbReference>
<dbReference type="SUPFAM" id="SSF53041">
    <property type="entry name" value="Resolvase-like"/>
    <property type="match status" value="1"/>
</dbReference>
<accession>A0ABU2ZKQ0</accession>
<dbReference type="Pfam" id="PF07508">
    <property type="entry name" value="Recombinase"/>
    <property type="match status" value="1"/>
</dbReference>
<dbReference type="PROSITE" id="PS51737">
    <property type="entry name" value="RECOMBINASE_DNA_BIND"/>
    <property type="match status" value="1"/>
</dbReference>
<dbReference type="PANTHER" id="PTHR30461:SF23">
    <property type="entry name" value="DNA RECOMBINASE-RELATED"/>
    <property type="match status" value="1"/>
</dbReference>
<reference evidence="4 5" key="1">
    <citation type="submission" date="2023-09" db="EMBL/GenBank/DDBJ databases">
        <authorList>
            <person name="Rey-Velasco X."/>
        </authorList>
    </citation>
    <scope>NUCLEOTIDE SEQUENCE [LARGE SCALE GENOMIC DNA]</scope>
    <source>
        <strain evidence="4 5">F390</strain>
    </source>
</reference>
<dbReference type="InterPro" id="IPR036162">
    <property type="entry name" value="Resolvase-like_N_sf"/>
</dbReference>
<comment type="caution">
    <text evidence="4">The sequence shown here is derived from an EMBL/GenBank/DDBJ whole genome shotgun (WGS) entry which is preliminary data.</text>
</comment>
<dbReference type="RefSeq" id="WP_311341754.1">
    <property type="nucleotide sequence ID" value="NZ_JAVRHS010000024.1"/>
</dbReference>
<evidence type="ECO:0000256" key="1">
    <source>
        <dbReference type="SAM" id="Coils"/>
    </source>
</evidence>
<dbReference type="InterPro" id="IPR011109">
    <property type="entry name" value="DNA_bind_recombinase_dom"/>
</dbReference>
<dbReference type="PANTHER" id="PTHR30461">
    <property type="entry name" value="DNA-INVERTASE FROM LAMBDOID PROPHAGE"/>
    <property type="match status" value="1"/>
</dbReference>
<keyword evidence="5" id="KW-1185">Reference proteome</keyword>
<organism evidence="4 5">
    <name type="scientific">Croceicoccus esteveae</name>
    <dbReference type="NCBI Taxonomy" id="3075597"/>
    <lineage>
        <taxon>Bacteria</taxon>
        <taxon>Pseudomonadati</taxon>
        <taxon>Pseudomonadota</taxon>
        <taxon>Alphaproteobacteria</taxon>
        <taxon>Sphingomonadales</taxon>
        <taxon>Erythrobacteraceae</taxon>
        <taxon>Croceicoccus</taxon>
    </lineage>
</organism>
<dbReference type="CDD" id="cd00338">
    <property type="entry name" value="Ser_Recombinase"/>
    <property type="match status" value="1"/>
</dbReference>
<dbReference type="InterPro" id="IPR025827">
    <property type="entry name" value="Zn_ribbon_recom_dom"/>
</dbReference>
<protein>
    <submittedName>
        <fullName evidence="4">Recombinase family protein</fullName>
    </submittedName>
</protein>
<dbReference type="InterPro" id="IPR050639">
    <property type="entry name" value="SSR_resolvase"/>
</dbReference>